<dbReference type="FunFam" id="3.30.420.10:FF:000063">
    <property type="entry name" value="Retrovirus-related Pol polyprotein from transposon 297-like Protein"/>
    <property type="match status" value="1"/>
</dbReference>
<dbReference type="Gene3D" id="3.30.420.10">
    <property type="entry name" value="Ribonuclease H-like superfamily/Ribonuclease H"/>
    <property type="match status" value="1"/>
</dbReference>
<accession>A0A6P6LT70</accession>
<evidence type="ECO:0000256" key="1">
    <source>
        <dbReference type="ARBA" id="ARBA00039658"/>
    </source>
</evidence>
<dbReference type="KEGG" id="caua:113062217"/>
<reference evidence="4" key="1">
    <citation type="submission" date="2025-08" db="UniProtKB">
        <authorList>
            <consortium name="RefSeq"/>
        </authorList>
    </citation>
    <scope>IDENTIFICATION</scope>
    <source>
        <strain evidence="4">Wakin</strain>
        <tissue evidence="4">Muscle</tissue>
    </source>
</reference>
<dbReference type="InterPro" id="IPR001584">
    <property type="entry name" value="Integrase_cat-core"/>
</dbReference>
<evidence type="ECO:0000313" key="3">
    <source>
        <dbReference type="Proteomes" id="UP000515129"/>
    </source>
</evidence>
<evidence type="ECO:0000313" key="4">
    <source>
        <dbReference type="RefSeq" id="XP_026087704.1"/>
    </source>
</evidence>
<dbReference type="SUPFAM" id="SSF53098">
    <property type="entry name" value="Ribonuclease H-like"/>
    <property type="match status" value="1"/>
</dbReference>
<dbReference type="GeneID" id="113062217"/>
<dbReference type="GO" id="GO:0015074">
    <property type="term" value="P:DNA integration"/>
    <property type="evidence" value="ECO:0007669"/>
    <property type="project" value="InterPro"/>
</dbReference>
<dbReference type="RefSeq" id="XP_026087704.1">
    <property type="nucleotide sequence ID" value="XM_026231919.1"/>
</dbReference>
<dbReference type="AlphaFoldDB" id="A0A6P6LT70"/>
<keyword evidence="3" id="KW-1185">Reference proteome</keyword>
<dbReference type="InterPro" id="IPR036397">
    <property type="entry name" value="RNaseH_sf"/>
</dbReference>
<dbReference type="Pfam" id="PF17921">
    <property type="entry name" value="Integrase_H2C2"/>
    <property type="match status" value="1"/>
</dbReference>
<organism evidence="3 4">
    <name type="scientific">Carassius auratus</name>
    <name type="common">Goldfish</name>
    <dbReference type="NCBI Taxonomy" id="7957"/>
    <lineage>
        <taxon>Eukaryota</taxon>
        <taxon>Metazoa</taxon>
        <taxon>Chordata</taxon>
        <taxon>Craniata</taxon>
        <taxon>Vertebrata</taxon>
        <taxon>Euteleostomi</taxon>
        <taxon>Actinopterygii</taxon>
        <taxon>Neopterygii</taxon>
        <taxon>Teleostei</taxon>
        <taxon>Ostariophysi</taxon>
        <taxon>Cypriniformes</taxon>
        <taxon>Cyprinidae</taxon>
        <taxon>Cyprininae</taxon>
        <taxon>Carassius</taxon>
    </lineage>
</organism>
<sequence length="269" mass="31083">MKTLARKYVWWPKVDADLERVSRACEPCQMEQKAPRQVPLQPWEFPGQSWKRIHIDFAGPFLGHTFMILVDTYSKWLEVYRMSNITSQTTIARLKRLFAAYRLPEQIVTDNGTQFTSEEFKNFMQLNDILHTTSAPGHPATNGLAERYVQTFKSGMKKLAHLTMDLEDKISLFLMQYRTTPNCTTGQSPADLFLNRHVRTRLDFIHPDVTVAVRRKQYLQKYYHDQCAVERSFSAKDAVYLRNTTGGGNKWIPGVIVKQTGPVSYKVQG</sequence>
<proteinExistence type="predicted"/>
<protein>
    <recommendedName>
        <fullName evidence="1">Gypsy retrotransposon integrase-like protein 1</fullName>
    </recommendedName>
</protein>
<evidence type="ECO:0000259" key="2">
    <source>
        <dbReference type="PROSITE" id="PS50994"/>
    </source>
</evidence>
<dbReference type="Pfam" id="PF00665">
    <property type="entry name" value="rve"/>
    <property type="match status" value="1"/>
</dbReference>
<feature type="domain" description="Integrase catalytic" evidence="2">
    <location>
        <begin position="38"/>
        <end position="197"/>
    </location>
</feature>
<dbReference type="PANTHER" id="PTHR37984:SF13">
    <property type="entry name" value="RIBONUCLEASE H"/>
    <property type="match status" value="1"/>
</dbReference>
<name>A0A6P6LT70_CARAU</name>
<dbReference type="InterPro" id="IPR041588">
    <property type="entry name" value="Integrase_H2C2"/>
</dbReference>
<dbReference type="GO" id="GO:0003676">
    <property type="term" value="F:nucleic acid binding"/>
    <property type="evidence" value="ECO:0007669"/>
    <property type="project" value="InterPro"/>
</dbReference>
<dbReference type="InterPro" id="IPR050951">
    <property type="entry name" value="Retrovirus_Pol_polyprotein"/>
</dbReference>
<dbReference type="InterPro" id="IPR012337">
    <property type="entry name" value="RNaseH-like_sf"/>
</dbReference>
<dbReference type="PROSITE" id="PS50994">
    <property type="entry name" value="INTEGRASE"/>
    <property type="match status" value="1"/>
</dbReference>
<dbReference type="PANTHER" id="PTHR37984">
    <property type="entry name" value="PROTEIN CBG26694"/>
    <property type="match status" value="1"/>
</dbReference>
<gene>
    <name evidence="4" type="primary">LOC113062217</name>
</gene>
<dbReference type="OrthoDB" id="775972at2759"/>
<dbReference type="Proteomes" id="UP000515129">
    <property type="component" value="Chromosome 44"/>
</dbReference>